<dbReference type="AlphaFoldDB" id="A0AA89C9M4"/>
<evidence type="ECO:0000256" key="1">
    <source>
        <dbReference type="SAM" id="MobiDB-lite"/>
    </source>
</evidence>
<protein>
    <submittedName>
        <fullName evidence="2">Uncharacterized protein</fullName>
    </submittedName>
</protein>
<feature type="compositionally biased region" description="Basic residues" evidence="1">
    <location>
        <begin position="66"/>
        <end position="82"/>
    </location>
</feature>
<feature type="region of interest" description="Disordered" evidence="1">
    <location>
        <begin position="1"/>
        <end position="146"/>
    </location>
</feature>
<dbReference type="Proteomes" id="UP001186944">
    <property type="component" value="Unassembled WGS sequence"/>
</dbReference>
<dbReference type="EMBL" id="VSWD01000002">
    <property type="protein sequence ID" value="KAK3107025.1"/>
    <property type="molecule type" value="Genomic_DNA"/>
</dbReference>
<reference evidence="2" key="1">
    <citation type="submission" date="2019-08" db="EMBL/GenBank/DDBJ databases">
        <title>The improved chromosome-level genome for the pearl oyster Pinctada fucata martensii using PacBio sequencing and Hi-C.</title>
        <authorList>
            <person name="Zheng Z."/>
        </authorList>
    </citation>
    <scope>NUCLEOTIDE SEQUENCE</scope>
    <source>
        <strain evidence="2">ZZ-2019</strain>
        <tissue evidence="2">Adductor muscle</tissue>
    </source>
</reference>
<evidence type="ECO:0000313" key="2">
    <source>
        <dbReference type="EMBL" id="KAK3107025.1"/>
    </source>
</evidence>
<sequence>MDDILGESHSTSPEYVFNSTSMTSPRHSQSGQSMVESISGSSTVATAANTCTSSEDEINEILNSSKRGKRKPGKKGGNKMRRTSGACQMIAFLEKYTEQNEKKEEEEQKRREEERKRAEDRHYEQIKVLQGLSNILEKNATPGTKK</sequence>
<feature type="compositionally biased region" description="Polar residues" evidence="1">
    <location>
        <begin position="8"/>
        <end position="53"/>
    </location>
</feature>
<comment type="caution">
    <text evidence="2">The sequence shown here is derived from an EMBL/GenBank/DDBJ whole genome shotgun (WGS) entry which is preliminary data.</text>
</comment>
<feature type="compositionally biased region" description="Basic and acidic residues" evidence="1">
    <location>
        <begin position="95"/>
        <end position="125"/>
    </location>
</feature>
<evidence type="ECO:0000313" key="3">
    <source>
        <dbReference type="Proteomes" id="UP001186944"/>
    </source>
</evidence>
<gene>
    <name evidence="2" type="ORF">FSP39_005479</name>
</gene>
<organism evidence="2 3">
    <name type="scientific">Pinctada imbricata</name>
    <name type="common">Atlantic pearl-oyster</name>
    <name type="synonym">Pinctada martensii</name>
    <dbReference type="NCBI Taxonomy" id="66713"/>
    <lineage>
        <taxon>Eukaryota</taxon>
        <taxon>Metazoa</taxon>
        <taxon>Spiralia</taxon>
        <taxon>Lophotrochozoa</taxon>
        <taxon>Mollusca</taxon>
        <taxon>Bivalvia</taxon>
        <taxon>Autobranchia</taxon>
        <taxon>Pteriomorphia</taxon>
        <taxon>Pterioida</taxon>
        <taxon>Pterioidea</taxon>
        <taxon>Pteriidae</taxon>
        <taxon>Pinctada</taxon>
    </lineage>
</organism>
<name>A0AA89C9M4_PINIB</name>
<proteinExistence type="predicted"/>
<accession>A0AA89C9M4</accession>
<keyword evidence="3" id="KW-1185">Reference proteome</keyword>